<dbReference type="EMBL" id="LR796163">
    <property type="protein sequence ID" value="CAB4122511.1"/>
    <property type="molecule type" value="Genomic_DNA"/>
</dbReference>
<evidence type="ECO:0000313" key="1">
    <source>
        <dbReference type="EMBL" id="CAB4122511.1"/>
    </source>
</evidence>
<protein>
    <submittedName>
        <fullName evidence="1">Uncharacterized protein</fullName>
    </submittedName>
</protein>
<name>A0A6J5KL89_9CAUD</name>
<reference evidence="1" key="1">
    <citation type="submission" date="2020-04" db="EMBL/GenBank/DDBJ databases">
        <authorList>
            <person name="Chiriac C."/>
            <person name="Salcher M."/>
            <person name="Ghai R."/>
            <person name="Kavagutti S V."/>
        </authorList>
    </citation>
    <scope>NUCLEOTIDE SEQUENCE</scope>
</reference>
<accession>A0A6J5KL89</accession>
<sequence length="102" mass="11812">MSIPTTFQKAGDHFDPYASEEDTAELMRVGKMPKPLGLAAMLEKTMQWPLHGKAADCLREMHELLKRCENEMRYAGWTVQEADNHARNDLYEEVKKYLVEPK</sequence>
<gene>
    <name evidence="1" type="ORF">UFOVP37_22</name>
</gene>
<proteinExistence type="predicted"/>
<organism evidence="1">
    <name type="scientific">uncultured Caudovirales phage</name>
    <dbReference type="NCBI Taxonomy" id="2100421"/>
    <lineage>
        <taxon>Viruses</taxon>
        <taxon>Duplodnaviria</taxon>
        <taxon>Heunggongvirae</taxon>
        <taxon>Uroviricota</taxon>
        <taxon>Caudoviricetes</taxon>
        <taxon>Peduoviridae</taxon>
        <taxon>Maltschvirus</taxon>
        <taxon>Maltschvirus maltsch</taxon>
    </lineage>
</organism>